<feature type="domain" description="Amino acid transporter transmembrane" evidence="8">
    <location>
        <begin position="57"/>
        <end position="127"/>
    </location>
</feature>
<dbReference type="InterPro" id="IPR013057">
    <property type="entry name" value="AA_transpt_TM"/>
</dbReference>
<dbReference type="PANTHER" id="PTHR48017">
    <property type="entry name" value="OS05G0424000 PROTEIN-RELATED"/>
    <property type="match status" value="1"/>
</dbReference>
<feature type="transmembrane region" description="Helical" evidence="7">
    <location>
        <begin position="87"/>
        <end position="109"/>
    </location>
</feature>
<feature type="transmembrane region" description="Helical" evidence="7">
    <location>
        <begin position="59"/>
        <end position="81"/>
    </location>
</feature>
<dbReference type="STRING" id="79200.A0A166HYL0"/>
<keyword evidence="4" id="KW-0029">Amino-acid transport</keyword>
<feature type="transmembrane region" description="Helical" evidence="7">
    <location>
        <begin position="330"/>
        <end position="352"/>
    </location>
</feature>
<dbReference type="EMBL" id="LNRQ01000001">
    <property type="protein sequence ID" value="KZN10547.1"/>
    <property type="molecule type" value="Genomic_DNA"/>
</dbReference>
<dbReference type="GO" id="GO:0016020">
    <property type="term" value="C:membrane"/>
    <property type="evidence" value="ECO:0007669"/>
    <property type="project" value="UniProtKB-SubCell"/>
</dbReference>
<feature type="transmembrane region" description="Helical" evidence="7">
    <location>
        <begin position="277"/>
        <end position="300"/>
    </location>
</feature>
<evidence type="ECO:0000256" key="7">
    <source>
        <dbReference type="SAM" id="Phobius"/>
    </source>
</evidence>
<feature type="transmembrane region" description="Helical" evidence="7">
    <location>
        <begin position="190"/>
        <end position="213"/>
    </location>
</feature>
<feature type="transmembrane region" description="Helical" evidence="7">
    <location>
        <begin position="235"/>
        <end position="256"/>
    </location>
</feature>
<feature type="transmembrane region" description="Helical" evidence="7">
    <location>
        <begin position="432"/>
        <end position="460"/>
    </location>
</feature>
<accession>A0A166HYL0</accession>
<evidence type="ECO:0000256" key="4">
    <source>
        <dbReference type="ARBA" id="ARBA00022970"/>
    </source>
</evidence>
<reference evidence="9" key="1">
    <citation type="journal article" date="2016" name="Nat. Genet.">
        <title>A high-quality carrot genome assembly provides new insights into carotenoid accumulation and asterid genome evolution.</title>
        <authorList>
            <person name="Iorizzo M."/>
            <person name="Ellison S."/>
            <person name="Senalik D."/>
            <person name="Zeng P."/>
            <person name="Satapoomin P."/>
            <person name="Huang J."/>
            <person name="Bowman M."/>
            <person name="Iovene M."/>
            <person name="Sanseverino W."/>
            <person name="Cavagnaro P."/>
            <person name="Yildiz M."/>
            <person name="Macko-Podgorni A."/>
            <person name="Moranska E."/>
            <person name="Grzebelus E."/>
            <person name="Grzebelus D."/>
            <person name="Ashrafi H."/>
            <person name="Zheng Z."/>
            <person name="Cheng S."/>
            <person name="Spooner D."/>
            <person name="Van Deynze A."/>
            <person name="Simon P."/>
        </authorList>
    </citation>
    <scope>NUCLEOTIDE SEQUENCE [LARGE SCALE GENOMIC DNA]</scope>
    <source>
        <tissue evidence="9">Leaf</tissue>
    </source>
</reference>
<comment type="caution">
    <text evidence="9">The sequence shown here is derived from an EMBL/GenBank/DDBJ whole genome shotgun (WGS) entry which is preliminary data.</text>
</comment>
<evidence type="ECO:0000259" key="8">
    <source>
        <dbReference type="Pfam" id="PF01490"/>
    </source>
</evidence>
<evidence type="ECO:0000256" key="3">
    <source>
        <dbReference type="ARBA" id="ARBA00022692"/>
    </source>
</evidence>
<feature type="domain" description="Amino acid transporter transmembrane" evidence="8">
    <location>
        <begin position="183"/>
        <end position="447"/>
    </location>
</feature>
<comment type="subcellular location">
    <subcellularLocation>
        <location evidence="1">Membrane</location>
    </subcellularLocation>
</comment>
<dbReference type="Pfam" id="PF01490">
    <property type="entry name" value="Aa_trans"/>
    <property type="match status" value="2"/>
</dbReference>
<protein>
    <recommendedName>
        <fullName evidence="8">Amino acid transporter transmembrane domain-containing protein</fullName>
    </recommendedName>
</protein>
<evidence type="ECO:0000256" key="2">
    <source>
        <dbReference type="ARBA" id="ARBA00022448"/>
    </source>
</evidence>
<evidence type="ECO:0000256" key="1">
    <source>
        <dbReference type="ARBA" id="ARBA00004370"/>
    </source>
</evidence>
<proteinExistence type="predicted"/>
<keyword evidence="2" id="KW-0813">Transport</keyword>
<keyword evidence="3 7" id="KW-0812">Transmembrane</keyword>
<dbReference type="AlphaFoldDB" id="A0A166HYL0"/>
<feature type="transmembrane region" description="Helical" evidence="7">
    <location>
        <begin position="399"/>
        <end position="420"/>
    </location>
</feature>
<evidence type="ECO:0000313" key="9">
    <source>
        <dbReference type="EMBL" id="KZN10547.1"/>
    </source>
</evidence>
<evidence type="ECO:0000256" key="5">
    <source>
        <dbReference type="ARBA" id="ARBA00022989"/>
    </source>
</evidence>
<sequence>MGDTVEIKMEELVRASSSGSQVLPRSGSLRSDVDPWLPTTENETTDHWLPITESREGGAFSAAFLLICSGMGLQSFVLPVALVSLGWYWGIISLTIGYVWQLYTIWLLVNLHESVPPGIRYSRFMHLNEVGKITFIFPGNVLSRRNMCTLDYQRRKLLEKFVPRNVRTGTLRYQTIIRCRMISPNLNSAAKVAAIGALAAIIYTTLLVVLSLVQDRPEASSLYSVKHAPERQKDIYGAINALGLIAFAFRGHNVVLDIQGTISTSKNRPSKVPMKKGVAISYLVIAACFYPLAIAGYWSYGNKLNMSDNMPLLRSFMDYHRDNMPKSVRAIIYLLVVIHFLSAFQIYGMVVWDNLERIYVTKNNRRCPKWLRGAIRVLFGGFVYFVAVALPFLGVFSALLGGITTVPITFVYPCVMWIIIRNPRRTSPMWYLNVGIALLGIVFIVLVEIAAIRTLVVYGLKASFFHPK</sequence>
<feature type="transmembrane region" description="Helical" evidence="7">
    <location>
        <begin position="373"/>
        <end position="393"/>
    </location>
</feature>
<keyword evidence="5 7" id="KW-1133">Transmembrane helix</keyword>
<dbReference type="Gramene" id="KZN10547">
    <property type="protein sequence ID" value="KZN10547"/>
    <property type="gene ID" value="DCAR_003203"/>
</dbReference>
<evidence type="ECO:0000256" key="6">
    <source>
        <dbReference type="ARBA" id="ARBA00023136"/>
    </source>
</evidence>
<organism evidence="9">
    <name type="scientific">Daucus carota subsp. sativus</name>
    <name type="common">Carrot</name>
    <dbReference type="NCBI Taxonomy" id="79200"/>
    <lineage>
        <taxon>Eukaryota</taxon>
        <taxon>Viridiplantae</taxon>
        <taxon>Streptophyta</taxon>
        <taxon>Embryophyta</taxon>
        <taxon>Tracheophyta</taxon>
        <taxon>Spermatophyta</taxon>
        <taxon>Magnoliopsida</taxon>
        <taxon>eudicotyledons</taxon>
        <taxon>Gunneridae</taxon>
        <taxon>Pentapetalae</taxon>
        <taxon>asterids</taxon>
        <taxon>campanulids</taxon>
        <taxon>Apiales</taxon>
        <taxon>Apiaceae</taxon>
        <taxon>Apioideae</taxon>
        <taxon>Scandiceae</taxon>
        <taxon>Daucinae</taxon>
        <taxon>Daucus</taxon>
        <taxon>Daucus sect. Daucus</taxon>
    </lineage>
</organism>
<name>A0A166HYL0_DAUCS</name>
<dbReference type="GO" id="GO:0006865">
    <property type="term" value="P:amino acid transport"/>
    <property type="evidence" value="ECO:0007669"/>
    <property type="project" value="UniProtKB-KW"/>
</dbReference>
<gene>
    <name evidence="9" type="ORF">DCAR_003203</name>
</gene>
<keyword evidence="6 7" id="KW-0472">Membrane</keyword>